<gene>
    <name evidence="11" type="ORF">WG66_4633</name>
</gene>
<evidence type="ECO:0000256" key="2">
    <source>
        <dbReference type="ARBA" id="ARBA00022490"/>
    </source>
</evidence>
<feature type="domain" description="Gcp-like" evidence="10">
    <location>
        <begin position="45"/>
        <end position="100"/>
    </location>
</feature>
<evidence type="ECO:0000256" key="4">
    <source>
        <dbReference type="ARBA" id="ARBA00022694"/>
    </source>
</evidence>
<dbReference type="GO" id="GO:0000408">
    <property type="term" value="C:EKC/KEOPS complex"/>
    <property type="evidence" value="ECO:0007669"/>
    <property type="project" value="InterPro"/>
</dbReference>
<feature type="binding site" evidence="9">
    <location>
        <position position="365"/>
    </location>
    <ligand>
        <name>a divalent metal cation</name>
        <dbReference type="ChEBI" id="CHEBI:60240"/>
    </ligand>
</feature>
<dbReference type="InterPro" id="IPR017860">
    <property type="entry name" value="Peptidase_M22_CS"/>
</dbReference>
<evidence type="ECO:0000313" key="11">
    <source>
        <dbReference type="EMBL" id="KTB42834.1"/>
    </source>
</evidence>
<feature type="binding site" evidence="9">
    <location>
        <position position="155"/>
    </location>
    <ligand>
        <name>a divalent metal cation</name>
        <dbReference type="ChEBI" id="CHEBI:60240"/>
    </ligand>
</feature>
<dbReference type="SUPFAM" id="SSF53067">
    <property type="entry name" value="Actin-like ATPase domain"/>
    <property type="match status" value="2"/>
</dbReference>
<keyword evidence="4 9" id="KW-0819">tRNA processing</keyword>
<accession>A0A0W0G2S0</accession>
<dbReference type="eggNOG" id="KOG2708">
    <property type="taxonomic scope" value="Eukaryota"/>
</dbReference>
<feature type="binding site" evidence="9">
    <location>
        <position position="204"/>
    </location>
    <ligand>
        <name>substrate</name>
    </ligand>
</feature>
<dbReference type="EMBL" id="LATX01001295">
    <property type="protein sequence ID" value="KTB42834.1"/>
    <property type="molecule type" value="Genomic_DNA"/>
</dbReference>
<feature type="binding site" evidence="9">
    <location>
        <position position="172"/>
    </location>
    <ligand>
        <name>a divalent metal cation</name>
        <dbReference type="ChEBI" id="CHEBI:60240"/>
    </ligand>
</feature>
<keyword evidence="6 9" id="KW-0012">Acyltransferase</keyword>
<feature type="binding site" evidence="9">
    <location>
        <position position="151"/>
    </location>
    <ligand>
        <name>a divalent metal cation</name>
        <dbReference type="ChEBI" id="CHEBI:60240"/>
    </ligand>
</feature>
<name>A0A0W0G2S0_MONRR</name>
<dbReference type="CDD" id="cd24132">
    <property type="entry name" value="ASKHA_NBD_OSGEP_like_euk"/>
    <property type="match status" value="1"/>
</dbReference>
<evidence type="ECO:0000256" key="1">
    <source>
        <dbReference type="ARBA" id="ARBA00012156"/>
    </source>
</evidence>
<feature type="binding site" evidence="9">
    <location>
        <position position="223"/>
    </location>
    <ligand>
        <name>substrate</name>
    </ligand>
</feature>
<dbReference type="InterPro" id="IPR000905">
    <property type="entry name" value="Gcp-like_dom"/>
</dbReference>
<dbReference type="PRINTS" id="PR00789">
    <property type="entry name" value="OSIALOPTASE"/>
</dbReference>
<dbReference type="PANTHER" id="PTHR11735">
    <property type="entry name" value="TRNA N6-ADENOSINE THREONYLCARBAMOYLTRANSFERASE"/>
    <property type="match status" value="1"/>
</dbReference>
<comment type="cofactor">
    <cofactor evidence="9">
        <name>a divalent metal cation</name>
        <dbReference type="ChEBI" id="CHEBI:60240"/>
    </cofactor>
    <text evidence="9">Binds 1 divalent metal cation per subunit.</text>
</comment>
<dbReference type="InterPro" id="IPR043129">
    <property type="entry name" value="ATPase_NBD"/>
</dbReference>
<dbReference type="Proteomes" id="UP000054988">
    <property type="component" value="Unassembled WGS sequence"/>
</dbReference>
<reference evidence="11 12" key="1">
    <citation type="submission" date="2015-12" db="EMBL/GenBank/DDBJ databases">
        <title>Draft genome sequence of Moniliophthora roreri, the causal agent of frosty pod rot of cacao.</title>
        <authorList>
            <person name="Aime M.C."/>
            <person name="Diaz-Valderrama J.R."/>
            <person name="Kijpornyongpan T."/>
            <person name="Phillips-Mora W."/>
        </authorList>
    </citation>
    <scope>NUCLEOTIDE SEQUENCE [LARGE SCALE GENOMIC DNA]</scope>
    <source>
        <strain evidence="11 12">MCA 2952</strain>
    </source>
</reference>
<evidence type="ECO:0000256" key="5">
    <source>
        <dbReference type="ARBA" id="ARBA00022723"/>
    </source>
</evidence>
<feature type="binding site" evidence="9">
    <location>
        <position position="319"/>
    </location>
    <ligand>
        <name>substrate</name>
    </ligand>
</feature>
<dbReference type="PANTHER" id="PTHR11735:SF14">
    <property type="entry name" value="TRNA N6-ADENOSINE THREONYLCARBAMOYLTRANSFERASE"/>
    <property type="match status" value="1"/>
</dbReference>
<keyword evidence="9" id="KW-0539">Nucleus</keyword>
<dbReference type="GO" id="GO:0061711">
    <property type="term" value="F:tRNA N(6)-L-threonylcarbamoyladenine synthase activity"/>
    <property type="evidence" value="ECO:0007669"/>
    <property type="project" value="UniProtKB-EC"/>
</dbReference>
<evidence type="ECO:0000259" key="10">
    <source>
        <dbReference type="Pfam" id="PF00814"/>
    </source>
</evidence>
<feature type="domain" description="Gcp-like" evidence="10">
    <location>
        <begin position="120"/>
        <end position="341"/>
    </location>
</feature>
<comment type="catalytic activity">
    <reaction evidence="8 9">
        <text>L-threonylcarbamoyladenylate + adenosine(37) in tRNA = N(6)-L-threonylcarbamoyladenosine(37) in tRNA + AMP + H(+)</text>
        <dbReference type="Rhea" id="RHEA:37059"/>
        <dbReference type="Rhea" id="RHEA-COMP:10162"/>
        <dbReference type="Rhea" id="RHEA-COMP:10163"/>
        <dbReference type="ChEBI" id="CHEBI:15378"/>
        <dbReference type="ChEBI" id="CHEBI:73682"/>
        <dbReference type="ChEBI" id="CHEBI:74411"/>
        <dbReference type="ChEBI" id="CHEBI:74418"/>
        <dbReference type="ChEBI" id="CHEBI:456215"/>
        <dbReference type="EC" id="2.3.1.234"/>
    </reaction>
</comment>
<dbReference type="InterPro" id="IPR034680">
    <property type="entry name" value="Kae1_archaea_euk"/>
</dbReference>
<protein>
    <recommendedName>
        <fullName evidence="1">N(6)-L-threonylcarbamoyladenine synthase</fullName>
        <ecNumber evidence="1">2.3.1.234</ecNumber>
    </recommendedName>
    <alternativeName>
        <fullName evidence="7">N6-L-threonylcarbamoyladenine synthase</fullName>
    </alternativeName>
</protein>
<dbReference type="FunFam" id="3.30.420.40:FF:000141">
    <property type="entry name" value="Probable tRNA N6-adenosine threonylcarbamoyltransferase"/>
    <property type="match status" value="1"/>
</dbReference>
<dbReference type="AlphaFoldDB" id="A0A0W0G2S0"/>
<sequence>MPGRIRKSSPLKHPERPYLALGLEGSANKLGAGIIKHSEDGSATVLSNIRHTYITPPGEGFQPRDTALHHREWAMKVIDECLTKAEISMHDLDCICYTKGGALTSHLFWTHTHITERLLAGPGMGAPLQSVALVARTLSMLFDKPLVGVNHCVGHIEMGREITGAQNPVVLYVSGGNTQVIAYSRQCYRIFGETLDIAVGNCLDRFARVIGLRNDPSPGYNIEQEAKKGRRLLPLPYATKGMDISLSGVLSSVEAYTNDKMFRQTPTPDEEKDESVITPADLCFSLQETVFAMLVEITERAMAHIGSKEVLIVGGVGCNERLQEMMGVMAQERGGQVFATDERQVVQRFLTLPELTPFPSRFCIDNGIMIAQAGLLSYRMGFQTPLGKSTCTQRFRTDQVHVAWRA</sequence>
<comment type="caution">
    <text evidence="11">The sequence shown here is derived from an EMBL/GenBank/DDBJ whole genome shotgun (WGS) entry which is preliminary data.</text>
</comment>
<evidence type="ECO:0000256" key="6">
    <source>
        <dbReference type="ARBA" id="ARBA00023315"/>
    </source>
</evidence>
<comment type="similarity">
    <text evidence="9">Belongs to the KAE1 / TsaD family.</text>
</comment>
<dbReference type="EC" id="2.3.1.234" evidence="1"/>
<dbReference type="Gene3D" id="3.30.420.40">
    <property type="match status" value="3"/>
</dbReference>
<keyword evidence="3 9" id="KW-0808">Transferase</keyword>
<dbReference type="GO" id="GO:0002949">
    <property type="term" value="P:tRNA threonylcarbamoyladenosine modification"/>
    <property type="evidence" value="ECO:0007669"/>
    <property type="project" value="UniProtKB-UniRule"/>
</dbReference>
<evidence type="ECO:0000256" key="7">
    <source>
        <dbReference type="ARBA" id="ARBA00030439"/>
    </source>
</evidence>
<feature type="binding site" evidence="9">
    <location>
        <position position="219"/>
    </location>
    <ligand>
        <name>substrate</name>
    </ligand>
</feature>
<evidence type="ECO:0000313" key="12">
    <source>
        <dbReference type="Proteomes" id="UP000054988"/>
    </source>
</evidence>
<keyword evidence="2 9" id="KW-0963">Cytoplasm</keyword>
<proteinExistence type="inferred from homology"/>
<dbReference type="GO" id="GO:0005737">
    <property type="term" value="C:cytoplasm"/>
    <property type="evidence" value="ECO:0007669"/>
    <property type="project" value="UniProtKB-SubCell"/>
</dbReference>
<dbReference type="GO" id="GO:0046872">
    <property type="term" value="F:metal ion binding"/>
    <property type="evidence" value="ECO:0007669"/>
    <property type="project" value="UniProtKB-KW"/>
</dbReference>
<dbReference type="Pfam" id="PF00814">
    <property type="entry name" value="TsaD"/>
    <property type="match status" value="2"/>
</dbReference>
<dbReference type="GO" id="GO:0005634">
    <property type="term" value="C:nucleus"/>
    <property type="evidence" value="ECO:0007669"/>
    <property type="project" value="UniProtKB-SubCell"/>
</dbReference>
<organism evidence="11 12">
    <name type="scientific">Moniliophthora roreri</name>
    <name type="common">Frosty pod rot fungus</name>
    <name type="synonym">Monilia roreri</name>
    <dbReference type="NCBI Taxonomy" id="221103"/>
    <lineage>
        <taxon>Eukaryota</taxon>
        <taxon>Fungi</taxon>
        <taxon>Dikarya</taxon>
        <taxon>Basidiomycota</taxon>
        <taxon>Agaricomycotina</taxon>
        <taxon>Agaricomycetes</taxon>
        <taxon>Agaricomycetidae</taxon>
        <taxon>Agaricales</taxon>
        <taxon>Marasmiineae</taxon>
        <taxon>Marasmiaceae</taxon>
        <taxon>Moniliophthora</taxon>
    </lineage>
</organism>
<dbReference type="HAMAP" id="MF_01446">
    <property type="entry name" value="Kae1"/>
    <property type="match status" value="1"/>
</dbReference>
<dbReference type="InterPro" id="IPR017861">
    <property type="entry name" value="KAE1/TsaD"/>
</dbReference>
<feature type="binding site" evidence="9">
    <location>
        <begin position="172"/>
        <end position="176"/>
    </location>
    <ligand>
        <name>substrate</name>
    </ligand>
</feature>
<dbReference type="PROSITE" id="PS01016">
    <property type="entry name" value="GLYCOPROTEASE"/>
    <property type="match status" value="1"/>
</dbReference>
<evidence type="ECO:0000256" key="3">
    <source>
        <dbReference type="ARBA" id="ARBA00022679"/>
    </source>
</evidence>
<comment type="subcellular location">
    <subcellularLocation>
        <location evidence="9">Cytoplasm</location>
    </subcellularLocation>
    <subcellularLocation>
        <location evidence="9">Nucleus</location>
    </subcellularLocation>
</comment>
<keyword evidence="5 9" id="KW-0479">Metal-binding</keyword>
<evidence type="ECO:0000256" key="8">
    <source>
        <dbReference type="ARBA" id="ARBA00048117"/>
    </source>
</evidence>
<evidence type="ECO:0000256" key="9">
    <source>
        <dbReference type="HAMAP-Rule" id="MF_03180"/>
    </source>
</evidence>